<dbReference type="Proteomes" id="UP001304895">
    <property type="component" value="Unassembled WGS sequence"/>
</dbReference>
<evidence type="ECO:0000313" key="8">
    <source>
        <dbReference type="Proteomes" id="UP001304895"/>
    </source>
</evidence>
<dbReference type="InterPro" id="IPR050675">
    <property type="entry name" value="OAF3"/>
</dbReference>
<dbReference type="SUPFAM" id="SSF57701">
    <property type="entry name" value="Zn2/Cys6 DNA-binding domain"/>
    <property type="match status" value="1"/>
</dbReference>
<dbReference type="PANTHER" id="PTHR31069:SF31">
    <property type="entry name" value="MONODICTYPHENONE CLUSTER TRANSCRIPTION FACTOR-RELATED"/>
    <property type="match status" value="1"/>
</dbReference>
<evidence type="ECO:0000256" key="5">
    <source>
        <dbReference type="SAM" id="MobiDB-lite"/>
    </source>
</evidence>
<keyword evidence="1" id="KW-0805">Transcription regulation</keyword>
<sequence length="523" mass="57600">MSIPNHADPNVEWSQCLPVRTPMPQSLSTIERGNPPPRRKSCSACIKAKRRCTLEVPACQRCTQRSIDCIYPNGRALRRRTPNSSHITGTALQHQPITDVLTPAWDFPAWNATCLGGLQPMQAEQHGLAHPGATPTSTAAMVYGLDSLDPVLDILEVPLDDLACFPSEMPQPNPIPRLENPDDTAIAVSPAPSGTISWFIQYRLQYAIDKIRAAPHQMVLESQTPWCHPCLYEHNMPRSMQDAHSACALSMAKNGVNVGIIFRSIESRARELVASPLPTNPVEVLARAHALLLYQIIRIFEGDLHSGAATEETTQALENAALALLDHTIFEEGTGRANDKPTEPYYSPSESDLSPSSPPPATQPISPSTNPSSTPQTPQYPGPQPDLAPDLPFYPLDAARSFWQTWVFQESARRTFIIAIFFIECYRTLRGRPSDACGGRLGSVWHSFTMSERLWQARDPLSFAIAWRAGRRFVIKNGCFDDALSDASLVRADDVDAFSKILMTSVKGVSEVRGWLMEAGGDL</sequence>
<comment type="caution">
    <text evidence="7">The sequence shown here is derived from an EMBL/GenBank/DDBJ whole genome shotgun (WGS) entry which is preliminary data.</text>
</comment>
<evidence type="ECO:0000256" key="3">
    <source>
        <dbReference type="ARBA" id="ARBA00023163"/>
    </source>
</evidence>
<dbReference type="GO" id="GO:0000981">
    <property type="term" value="F:DNA-binding transcription factor activity, RNA polymerase II-specific"/>
    <property type="evidence" value="ECO:0007669"/>
    <property type="project" value="InterPro"/>
</dbReference>
<feature type="region of interest" description="Disordered" evidence="5">
    <location>
        <begin position="332"/>
        <end position="387"/>
    </location>
</feature>
<keyword evidence="8" id="KW-1185">Reference proteome</keyword>
<evidence type="ECO:0000256" key="2">
    <source>
        <dbReference type="ARBA" id="ARBA00023125"/>
    </source>
</evidence>
<feature type="domain" description="Zn(2)-C6 fungal-type" evidence="6">
    <location>
        <begin position="41"/>
        <end position="71"/>
    </location>
</feature>
<feature type="compositionally biased region" description="Low complexity" evidence="5">
    <location>
        <begin position="363"/>
        <end position="377"/>
    </location>
</feature>
<dbReference type="Pfam" id="PF00172">
    <property type="entry name" value="Zn_clus"/>
    <property type="match status" value="1"/>
</dbReference>
<dbReference type="GO" id="GO:0008270">
    <property type="term" value="F:zinc ion binding"/>
    <property type="evidence" value="ECO:0007669"/>
    <property type="project" value="InterPro"/>
</dbReference>
<accession>A0AAN6UKM2</accession>
<evidence type="ECO:0000313" key="7">
    <source>
        <dbReference type="EMBL" id="KAK4134489.1"/>
    </source>
</evidence>
<dbReference type="EMBL" id="MU853408">
    <property type="protein sequence ID" value="KAK4134489.1"/>
    <property type="molecule type" value="Genomic_DNA"/>
</dbReference>
<protein>
    <recommendedName>
        <fullName evidence="6">Zn(2)-C6 fungal-type domain-containing protein</fullName>
    </recommendedName>
</protein>
<dbReference type="SMART" id="SM00066">
    <property type="entry name" value="GAL4"/>
    <property type="match status" value="1"/>
</dbReference>
<dbReference type="PROSITE" id="PS50048">
    <property type="entry name" value="ZN2_CY6_FUNGAL_2"/>
    <property type="match status" value="1"/>
</dbReference>
<reference evidence="7" key="2">
    <citation type="submission" date="2023-05" db="EMBL/GenBank/DDBJ databases">
        <authorList>
            <consortium name="Lawrence Berkeley National Laboratory"/>
            <person name="Steindorff A."/>
            <person name="Hensen N."/>
            <person name="Bonometti L."/>
            <person name="Westerberg I."/>
            <person name="Brannstrom I.O."/>
            <person name="Guillou S."/>
            <person name="Cros-Aarteil S."/>
            <person name="Calhoun S."/>
            <person name="Haridas S."/>
            <person name="Kuo A."/>
            <person name="Mondo S."/>
            <person name="Pangilinan J."/>
            <person name="Riley R."/>
            <person name="Labutti K."/>
            <person name="Andreopoulos B."/>
            <person name="Lipzen A."/>
            <person name="Chen C."/>
            <person name="Yanf M."/>
            <person name="Daum C."/>
            <person name="Ng V."/>
            <person name="Clum A."/>
            <person name="Ohm R."/>
            <person name="Martin F."/>
            <person name="Silar P."/>
            <person name="Natvig D."/>
            <person name="Lalanne C."/>
            <person name="Gautier V."/>
            <person name="Ament-Velasquez S.L."/>
            <person name="Kruys A."/>
            <person name="Hutchinson M.I."/>
            <person name="Powell A.J."/>
            <person name="Barry K."/>
            <person name="Miller A.N."/>
            <person name="Grigoriev I.V."/>
            <person name="Debuchy R."/>
            <person name="Gladieux P."/>
            <person name="Thoren M.H."/>
            <person name="Johannesson H."/>
        </authorList>
    </citation>
    <scope>NUCLEOTIDE SEQUENCE</scope>
    <source>
        <strain evidence="7">CBS 123565</strain>
    </source>
</reference>
<dbReference type="CDD" id="cd00067">
    <property type="entry name" value="GAL4"/>
    <property type="match status" value="1"/>
</dbReference>
<dbReference type="AlphaFoldDB" id="A0AAN6UKM2"/>
<evidence type="ECO:0000256" key="1">
    <source>
        <dbReference type="ARBA" id="ARBA00023015"/>
    </source>
</evidence>
<keyword evidence="4" id="KW-0539">Nucleus</keyword>
<dbReference type="InterPro" id="IPR001138">
    <property type="entry name" value="Zn2Cys6_DnaBD"/>
</dbReference>
<feature type="compositionally biased region" description="Basic and acidic residues" evidence="5">
    <location>
        <begin position="332"/>
        <end position="342"/>
    </location>
</feature>
<keyword evidence="3" id="KW-0804">Transcription</keyword>
<dbReference type="PANTHER" id="PTHR31069">
    <property type="entry name" value="OLEATE-ACTIVATED TRANSCRIPTION FACTOR 1-RELATED"/>
    <property type="match status" value="1"/>
</dbReference>
<dbReference type="Gene3D" id="4.10.240.10">
    <property type="entry name" value="Zn(2)-C6 fungal-type DNA-binding domain"/>
    <property type="match status" value="1"/>
</dbReference>
<proteinExistence type="predicted"/>
<gene>
    <name evidence="7" type="ORF">BT67DRAFT_441666</name>
</gene>
<evidence type="ECO:0000256" key="4">
    <source>
        <dbReference type="ARBA" id="ARBA00023242"/>
    </source>
</evidence>
<keyword evidence="2" id="KW-0238">DNA-binding</keyword>
<organism evidence="7 8">
    <name type="scientific">Trichocladium antarcticum</name>
    <dbReference type="NCBI Taxonomy" id="1450529"/>
    <lineage>
        <taxon>Eukaryota</taxon>
        <taxon>Fungi</taxon>
        <taxon>Dikarya</taxon>
        <taxon>Ascomycota</taxon>
        <taxon>Pezizomycotina</taxon>
        <taxon>Sordariomycetes</taxon>
        <taxon>Sordariomycetidae</taxon>
        <taxon>Sordariales</taxon>
        <taxon>Chaetomiaceae</taxon>
        <taxon>Trichocladium</taxon>
    </lineage>
</organism>
<reference evidence="7" key="1">
    <citation type="journal article" date="2023" name="Mol. Phylogenet. Evol.">
        <title>Genome-scale phylogeny and comparative genomics of the fungal order Sordariales.</title>
        <authorList>
            <person name="Hensen N."/>
            <person name="Bonometti L."/>
            <person name="Westerberg I."/>
            <person name="Brannstrom I.O."/>
            <person name="Guillou S."/>
            <person name="Cros-Aarteil S."/>
            <person name="Calhoun S."/>
            <person name="Haridas S."/>
            <person name="Kuo A."/>
            <person name="Mondo S."/>
            <person name="Pangilinan J."/>
            <person name="Riley R."/>
            <person name="LaButti K."/>
            <person name="Andreopoulos B."/>
            <person name="Lipzen A."/>
            <person name="Chen C."/>
            <person name="Yan M."/>
            <person name="Daum C."/>
            <person name="Ng V."/>
            <person name="Clum A."/>
            <person name="Steindorff A."/>
            <person name="Ohm R.A."/>
            <person name="Martin F."/>
            <person name="Silar P."/>
            <person name="Natvig D.O."/>
            <person name="Lalanne C."/>
            <person name="Gautier V."/>
            <person name="Ament-Velasquez S.L."/>
            <person name="Kruys A."/>
            <person name="Hutchinson M.I."/>
            <person name="Powell A.J."/>
            <person name="Barry K."/>
            <person name="Miller A.N."/>
            <person name="Grigoriev I.V."/>
            <person name="Debuchy R."/>
            <person name="Gladieux P."/>
            <person name="Hiltunen Thoren M."/>
            <person name="Johannesson H."/>
        </authorList>
    </citation>
    <scope>NUCLEOTIDE SEQUENCE</scope>
    <source>
        <strain evidence="7">CBS 123565</strain>
    </source>
</reference>
<dbReference type="InterPro" id="IPR036864">
    <property type="entry name" value="Zn2-C6_fun-type_DNA-bd_sf"/>
</dbReference>
<name>A0AAN6UKM2_9PEZI</name>
<evidence type="ECO:0000259" key="6">
    <source>
        <dbReference type="PROSITE" id="PS50048"/>
    </source>
</evidence>
<feature type="compositionally biased region" description="Low complexity" evidence="5">
    <location>
        <begin position="343"/>
        <end position="355"/>
    </location>
</feature>
<dbReference type="GO" id="GO:0003677">
    <property type="term" value="F:DNA binding"/>
    <property type="evidence" value="ECO:0007669"/>
    <property type="project" value="UniProtKB-KW"/>
</dbReference>